<organism evidence="2 3">
    <name type="scientific">Roseospira navarrensis</name>
    <dbReference type="NCBI Taxonomy" id="140058"/>
    <lineage>
        <taxon>Bacteria</taxon>
        <taxon>Pseudomonadati</taxon>
        <taxon>Pseudomonadota</taxon>
        <taxon>Alphaproteobacteria</taxon>
        <taxon>Rhodospirillales</taxon>
        <taxon>Rhodospirillaceae</taxon>
        <taxon>Roseospira</taxon>
    </lineage>
</organism>
<feature type="transmembrane region" description="Helical" evidence="1">
    <location>
        <begin position="55"/>
        <end position="72"/>
    </location>
</feature>
<dbReference type="Pfam" id="PF19540">
    <property type="entry name" value="DUF6064"/>
    <property type="match status" value="1"/>
</dbReference>
<name>A0A7X1ZC52_9PROT</name>
<feature type="transmembrane region" description="Helical" evidence="1">
    <location>
        <begin position="24"/>
        <end position="43"/>
    </location>
</feature>
<feature type="transmembrane region" description="Helical" evidence="1">
    <location>
        <begin position="170"/>
        <end position="191"/>
    </location>
</feature>
<sequence length="192" mass="19839">MAVSVTLPYSAEVLQAFLAGYHESIWPAQIAAVLLIAALLVVLARPTPRTTRLPALILTAFWAWVGGVFYMAELTHLSFLATAHGAACLGQAALLLGHAGRGPEPVAQRSRARLSFGIGLLVVALGVYPLGMAVWEGSAAAWRLAGVTPVATALLTLGALILGPGGRWTAGLLGVIPAAVLAWAAFTAWVLA</sequence>
<accession>A0A7X1ZC52</accession>
<feature type="transmembrane region" description="Helical" evidence="1">
    <location>
        <begin position="116"/>
        <end position="135"/>
    </location>
</feature>
<feature type="transmembrane region" description="Helical" evidence="1">
    <location>
        <begin position="141"/>
        <end position="163"/>
    </location>
</feature>
<dbReference type="RefSeq" id="WP_153341711.1">
    <property type="nucleotide sequence ID" value="NZ_WIVE01000009.1"/>
</dbReference>
<keyword evidence="3" id="KW-1185">Reference proteome</keyword>
<evidence type="ECO:0000313" key="2">
    <source>
        <dbReference type="EMBL" id="MQX35825.1"/>
    </source>
</evidence>
<proteinExistence type="predicted"/>
<gene>
    <name evidence="2" type="ORF">GHC57_04750</name>
</gene>
<protein>
    <recommendedName>
        <fullName evidence="4">MFS transporter permease</fullName>
    </recommendedName>
</protein>
<keyword evidence="1" id="KW-0472">Membrane</keyword>
<dbReference type="EMBL" id="WIVE01000009">
    <property type="protein sequence ID" value="MQX35825.1"/>
    <property type="molecule type" value="Genomic_DNA"/>
</dbReference>
<comment type="caution">
    <text evidence="2">The sequence shown here is derived from an EMBL/GenBank/DDBJ whole genome shotgun (WGS) entry which is preliminary data.</text>
</comment>
<reference evidence="2 3" key="1">
    <citation type="submission" date="2019-10" db="EMBL/GenBank/DDBJ databases">
        <title>Draft whole-genome sequence of the purple nonsulfur photosynthetic bacterium Roseospira navarrensis DSM 15114.</title>
        <authorList>
            <person name="Kyndt J.A."/>
            <person name="Meyer T.E."/>
        </authorList>
    </citation>
    <scope>NUCLEOTIDE SEQUENCE [LARGE SCALE GENOMIC DNA]</scope>
    <source>
        <strain evidence="2 3">DSM 15114</strain>
    </source>
</reference>
<evidence type="ECO:0008006" key="4">
    <source>
        <dbReference type="Google" id="ProtNLM"/>
    </source>
</evidence>
<keyword evidence="1" id="KW-0812">Transmembrane</keyword>
<feature type="transmembrane region" description="Helical" evidence="1">
    <location>
        <begin position="78"/>
        <end position="96"/>
    </location>
</feature>
<evidence type="ECO:0000256" key="1">
    <source>
        <dbReference type="SAM" id="Phobius"/>
    </source>
</evidence>
<evidence type="ECO:0000313" key="3">
    <source>
        <dbReference type="Proteomes" id="UP000434582"/>
    </source>
</evidence>
<dbReference type="Proteomes" id="UP000434582">
    <property type="component" value="Unassembled WGS sequence"/>
</dbReference>
<dbReference type="InterPro" id="IPR045708">
    <property type="entry name" value="DUF6064"/>
</dbReference>
<dbReference type="AlphaFoldDB" id="A0A7X1ZC52"/>
<keyword evidence="1" id="KW-1133">Transmembrane helix</keyword>